<gene>
    <name evidence="3" type="ORF">I2494_17140</name>
</gene>
<feature type="transmembrane region" description="Helical" evidence="1">
    <location>
        <begin position="290"/>
        <end position="316"/>
    </location>
</feature>
<accession>A0ABS1IUH8</accession>
<reference evidence="3 4" key="1">
    <citation type="submission" date="2020-11" db="EMBL/GenBank/DDBJ databases">
        <title>Insectihabitans protaetiae gen. nov. sp. nov. and Insectihabitans allomyrinae sp. nov., isolated from larvae of Protaetia brevitarsis seulensis and Allomyrina dichotoma, respectively.</title>
        <authorList>
            <person name="Lee S.D."/>
            <person name="Byeon Y.-S."/>
            <person name="Kim S.-M."/>
            <person name="Yang H.L."/>
            <person name="Kim I.S."/>
        </authorList>
    </citation>
    <scope>NUCLEOTIDE SEQUENCE [LARGE SCALE GENOMIC DNA]</scope>
    <source>
        <strain evidence="3 4">BWR-B9</strain>
    </source>
</reference>
<evidence type="ECO:0000256" key="1">
    <source>
        <dbReference type="SAM" id="Phobius"/>
    </source>
</evidence>
<name>A0ABS1IUH8_9GAMM</name>
<dbReference type="PANTHER" id="PTHR23028:SF131">
    <property type="entry name" value="BLR2367 PROTEIN"/>
    <property type="match status" value="1"/>
</dbReference>
<dbReference type="PANTHER" id="PTHR23028">
    <property type="entry name" value="ACETYLTRANSFERASE"/>
    <property type="match status" value="1"/>
</dbReference>
<comment type="caution">
    <text evidence="3">The sequence shown here is derived from an EMBL/GenBank/DDBJ whole genome shotgun (WGS) entry which is preliminary data.</text>
</comment>
<feature type="transmembrane region" description="Helical" evidence="1">
    <location>
        <begin position="197"/>
        <end position="219"/>
    </location>
</feature>
<feature type="transmembrane region" description="Helical" evidence="1">
    <location>
        <begin position="265"/>
        <end position="283"/>
    </location>
</feature>
<evidence type="ECO:0000313" key="4">
    <source>
        <dbReference type="Proteomes" id="UP001296921"/>
    </source>
</evidence>
<feature type="transmembrane region" description="Helical" evidence="1">
    <location>
        <begin position="44"/>
        <end position="66"/>
    </location>
</feature>
<dbReference type="Proteomes" id="UP001296921">
    <property type="component" value="Unassembled WGS sequence"/>
</dbReference>
<keyword evidence="4" id="KW-1185">Reference proteome</keyword>
<keyword evidence="3" id="KW-0012">Acyltransferase</keyword>
<evidence type="ECO:0000259" key="2">
    <source>
        <dbReference type="Pfam" id="PF01757"/>
    </source>
</evidence>
<feature type="domain" description="Acyltransferase 3" evidence="2">
    <location>
        <begin position="10"/>
        <end position="344"/>
    </location>
</feature>
<feature type="transmembrane region" description="Helical" evidence="1">
    <location>
        <begin position="87"/>
        <end position="109"/>
    </location>
</feature>
<dbReference type="GO" id="GO:0016746">
    <property type="term" value="F:acyltransferase activity"/>
    <property type="evidence" value="ECO:0007669"/>
    <property type="project" value="UniProtKB-KW"/>
</dbReference>
<feature type="transmembrane region" description="Helical" evidence="1">
    <location>
        <begin position="12"/>
        <end position="32"/>
    </location>
</feature>
<keyword evidence="3" id="KW-0808">Transferase</keyword>
<dbReference type="InterPro" id="IPR050879">
    <property type="entry name" value="Acyltransferase_3"/>
</dbReference>
<feature type="transmembrane region" description="Helical" evidence="1">
    <location>
        <begin position="231"/>
        <end position="253"/>
    </location>
</feature>
<evidence type="ECO:0000313" key="3">
    <source>
        <dbReference type="EMBL" id="MBK5145415.1"/>
    </source>
</evidence>
<keyword evidence="1" id="KW-0472">Membrane</keyword>
<proteinExistence type="predicted"/>
<protein>
    <submittedName>
        <fullName evidence="3">Acyltransferase</fullName>
    </submittedName>
</protein>
<organism evidence="3 4">
    <name type="scientific">Limnobaculum allomyrinae</name>
    <dbReference type="NCBI Taxonomy" id="2791986"/>
    <lineage>
        <taxon>Bacteria</taxon>
        <taxon>Pseudomonadati</taxon>
        <taxon>Pseudomonadota</taxon>
        <taxon>Gammaproteobacteria</taxon>
        <taxon>Enterobacterales</taxon>
        <taxon>Budviciaceae</taxon>
        <taxon>Limnobaculum</taxon>
    </lineage>
</organism>
<feature type="transmembrane region" description="Helical" evidence="1">
    <location>
        <begin position="328"/>
        <end position="347"/>
    </location>
</feature>
<dbReference type="Pfam" id="PF01757">
    <property type="entry name" value="Acyl_transf_3"/>
    <property type="match status" value="1"/>
</dbReference>
<keyword evidence="1" id="KW-1133">Transmembrane helix</keyword>
<dbReference type="EMBL" id="JADRCR010000010">
    <property type="protein sequence ID" value="MBK5145415.1"/>
    <property type="molecule type" value="Genomic_DNA"/>
</dbReference>
<keyword evidence="1" id="KW-0812">Transmembrane</keyword>
<sequence length="370" mass="42643">MNPTKNIKLESIQALRGVAVLLVIAFHFRVYLNGVYTQKDLGDILFSMGEIGVDIFFVISGFIITYSTMDKEKSSPIEFAIKRFFRLYPVFFIVLSVMIYFDFSNIYTTSQIIKSYLLIPNDYNFTGPWYGYNIIIPAWTLTYEIWFYMIFCISLCISHKYRTIISSLLLVGICSLSQFYFRGFIQIEPIIKDAFSYSVLSNFVFISNPIVYDFIYGMIIAEIFTKAKDGFVKNVFSVSFISSVMLVSIAIIISGYNSGPGAEKWGLYSFMLVCSIALMSRVIEIYNGRFLIFIGEISYSLYINHMVIYGISYIYFKKFDISISGFSMFFILILLTICVSIITYLLIEKPSVMVGRKLITFIRNERVSHN</sequence>
<feature type="transmembrane region" description="Helical" evidence="1">
    <location>
        <begin position="164"/>
        <end position="185"/>
    </location>
</feature>
<feature type="transmembrane region" description="Helical" evidence="1">
    <location>
        <begin position="129"/>
        <end position="157"/>
    </location>
</feature>
<dbReference type="InterPro" id="IPR002656">
    <property type="entry name" value="Acyl_transf_3_dom"/>
</dbReference>
<dbReference type="RefSeq" id="WP_218467981.1">
    <property type="nucleotide sequence ID" value="NZ_JADRCR010000010.1"/>
</dbReference>